<keyword evidence="1" id="KW-0732">Signal</keyword>
<accession>A0AA37RS89</accession>
<organism evidence="2 3">
    <name type="scientific">Paraferrimonas sedimenticola</name>
    <dbReference type="NCBI Taxonomy" id="375674"/>
    <lineage>
        <taxon>Bacteria</taxon>
        <taxon>Pseudomonadati</taxon>
        <taxon>Pseudomonadota</taxon>
        <taxon>Gammaproteobacteria</taxon>
        <taxon>Alteromonadales</taxon>
        <taxon>Ferrimonadaceae</taxon>
        <taxon>Paraferrimonas</taxon>
    </lineage>
</organism>
<dbReference type="EMBL" id="BSNC01000002">
    <property type="protein sequence ID" value="GLP95420.1"/>
    <property type="molecule type" value="Genomic_DNA"/>
</dbReference>
<feature type="chain" id="PRO_5041441011" description="DUF3718 domain-containing protein" evidence="1">
    <location>
        <begin position="21"/>
        <end position="115"/>
    </location>
</feature>
<reference evidence="2" key="1">
    <citation type="journal article" date="2014" name="Int. J. Syst. Evol. Microbiol.">
        <title>Complete genome sequence of Corynebacterium casei LMG S-19264T (=DSM 44701T), isolated from a smear-ripened cheese.</title>
        <authorList>
            <consortium name="US DOE Joint Genome Institute (JGI-PGF)"/>
            <person name="Walter F."/>
            <person name="Albersmeier A."/>
            <person name="Kalinowski J."/>
            <person name="Ruckert C."/>
        </authorList>
    </citation>
    <scope>NUCLEOTIDE SEQUENCE</scope>
    <source>
        <strain evidence="2">NBRC 101628</strain>
    </source>
</reference>
<keyword evidence="3" id="KW-1185">Reference proteome</keyword>
<evidence type="ECO:0000256" key="1">
    <source>
        <dbReference type="SAM" id="SignalP"/>
    </source>
</evidence>
<dbReference type="Proteomes" id="UP001161422">
    <property type="component" value="Unassembled WGS sequence"/>
</dbReference>
<comment type="caution">
    <text evidence="2">The sequence shown here is derived from an EMBL/GenBank/DDBJ whole genome shotgun (WGS) entry which is preliminary data.</text>
</comment>
<reference evidence="2" key="2">
    <citation type="submission" date="2023-01" db="EMBL/GenBank/DDBJ databases">
        <title>Draft genome sequence of Paraferrimonas sedimenticola strain NBRC 101628.</title>
        <authorList>
            <person name="Sun Q."/>
            <person name="Mori K."/>
        </authorList>
    </citation>
    <scope>NUCLEOTIDE SEQUENCE</scope>
    <source>
        <strain evidence="2">NBRC 101628</strain>
    </source>
</reference>
<dbReference type="InterPro" id="IPR022193">
    <property type="entry name" value="DUF3718"/>
</dbReference>
<dbReference type="Pfam" id="PF12514">
    <property type="entry name" value="DUF3718"/>
    <property type="match status" value="1"/>
</dbReference>
<evidence type="ECO:0008006" key="4">
    <source>
        <dbReference type="Google" id="ProtNLM"/>
    </source>
</evidence>
<protein>
    <recommendedName>
        <fullName evidence="4">DUF3718 domain-containing protein</fullName>
    </recommendedName>
</protein>
<sequence>MKIRTFAIAALVAATPLAHAEDKQAMSPYIENALIDVCKAAMSDNVFRMNKTIKSYRLKTKTVALKVVCNGEDITTFAANQGANRTSERLERSVGSVGIQDIAMHQKLQVTFDLD</sequence>
<evidence type="ECO:0000313" key="3">
    <source>
        <dbReference type="Proteomes" id="UP001161422"/>
    </source>
</evidence>
<gene>
    <name evidence="2" type="ORF">GCM10007895_07260</name>
</gene>
<dbReference type="AlphaFoldDB" id="A0AA37RS89"/>
<name>A0AA37RS89_9GAMM</name>
<evidence type="ECO:0000313" key="2">
    <source>
        <dbReference type="EMBL" id="GLP95420.1"/>
    </source>
</evidence>
<feature type="signal peptide" evidence="1">
    <location>
        <begin position="1"/>
        <end position="20"/>
    </location>
</feature>
<dbReference type="RefSeq" id="WP_095506737.1">
    <property type="nucleotide sequence ID" value="NZ_BSNC01000002.1"/>
</dbReference>
<proteinExistence type="predicted"/>